<organism evidence="2">
    <name type="scientific">Oryza nivara</name>
    <name type="common">Indian wild rice</name>
    <name type="synonym">Oryza sativa f. spontanea</name>
    <dbReference type="NCBI Taxonomy" id="4536"/>
    <lineage>
        <taxon>Eukaryota</taxon>
        <taxon>Viridiplantae</taxon>
        <taxon>Streptophyta</taxon>
        <taxon>Embryophyta</taxon>
        <taxon>Tracheophyta</taxon>
        <taxon>Spermatophyta</taxon>
        <taxon>Magnoliopsida</taxon>
        <taxon>Liliopsida</taxon>
        <taxon>Poales</taxon>
        <taxon>Poaceae</taxon>
        <taxon>BOP clade</taxon>
        <taxon>Oryzoideae</taxon>
        <taxon>Oryzeae</taxon>
        <taxon>Oryzinae</taxon>
        <taxon>Oryza</taxon>
    </lineage>
</organism>
<dbReference type="OMA" id="WEDQYKE"/>
<dbReference type="EnsemblPlants" id="ONIVA02G34250.1">
    <property type="protein sequence ID" value="ONIVA02G34250.1"/>
    <property type="gene ID" value="ONIVA02G34250"/>
</dbReference>
<dbReference type="Proteomes" id="UP000006591">
    <property type="component" value="Chromosome 2"/>
</dbReference>
<feature type="region of interest" description="Disordered" evidence="1">
    <location>
        <begin position="1"/>
        <end position="25"/>
    </location>
</feature>
<dbReference type="Gramene" id="ONIVA02G34250.1">
    <property type="protein sequence ID" value="ONIVA02G34250.1"/>
    <property type="gene ID" value="ONIVA02G34250"/>
</dbReference>
<accession>A0A0E0GCN4</accession>
<evidence type="ECO:0000256" key="1">
    <source>
        <dbReference type="SAM" id="MobiDB-lite"/>
    </source>
</evidence>
<keyword evidence="3" id="KW-1185">Reference proteome</keyword>
<dbReference type="HOGENOM" id="CLU_2403379_0_0_1"/>
<sequence>MAMSRSTGAVRSSSCPTVATAPKTTLSRDGSGCMFWYWEDQYKEYLTNTGHLAASGVHAQCPAPVVHVQRYALVEQGSEGHEYAAEQLVRKMN</sequence>
<proteinExistence type="predicted"/>
<reference evidence="2" key="2">
    <citation type="submission" date="2018-04" db="EMBL/GenBank/DDBJ databases">
        <title>OnivRS2 (Oryza nivara Reference Sequence Version 2).</title>
        <authorList>
            <person name="Zhang J."/>
            <person name="Kudrna D."/>
            <person name="Lee S."/>
            <person name="Talag J."/>
            <person name="Rajasekar S."/>
            <person name="Welchert J."/>
            <person name="Hsing Y.-I."/>
            <person name="Wing R.A."/>
        </authorList>
    </citation>
    <scope>NUCLEOTIDE SEQUENCE [LARGE SCALE GENOMIC DNA]</scope>
    <source>
        <strain evidence="2">SL10</strain>
    </source>
</reference>
<protein>
    <submittedName>
        <fullName evidence="2">Uncharacterized protein</fullName>
    </submittedName>
</protein>
<evidence type="ECO:0000313" key="2">
    <source>
        <dbReference type="EnsemblPlants" id="ONIVA02G34250.1"/>
    </source>
</evidence>
<dbReference type="AlphaFoldDB" id="A0A0E0GCN4"/>
<reference evidence="2" key="1">
    <citation type="submission" date="2015-04" db="UniProtKB">
        <authorList>
            <consortium name="EnsemblPlants"/>
        </authorList>
    </citation>
    <scope>IDENTIFICATION</scope>
    <source>
        <strain evidence="2">SL10</strain>
    </source>
</reference>
<evidence type="ECO:0000313" key="3">
    <source>
        <dbReference type="Proteomes" id="UP000006591"/>
    </source>
</evidence>
<name>A0A0E0GCN4_ORYNI</name>